<proteinExistence type="predicted"/>
<reference evidence="2" key="2">
    <citation type="submission" date="2020-09" db="EMBL/GenBank/DDBJ databases">
        <authorList>
            <person name="Sun Q."/>
            <person name="Kim S."/>
        </authorList>
    </citation>
    <scope>NUCLEOTIDE SEQUENCE</scope>
    <source>
        <strain evidence="2">KCTC 23224</strain>
    </source>
</reference>
<gene>
    <name evidence="2" type="ORF">GCM10008106_27140</name>
</gene>
<comment type="caution">
    <text evidence="2">The sequence shown here is derived from an EMBL/GenBank/DDBJ whole genome shotgun (WGS) entry which is preliminary data.</text>
</comment>
<sequence length="82" mass="9670">MKSYMKTSESKQLNDLKWTLGFIQDELMHTRILLDEMKKEEEAFPDIVKNLRLEIELLEQGVDEYQTLIAKLKSHEDQTAEA</sequence>
<keyword evidence="3" id="KW-1185">Reference proteome</keyword>
<dbReference type="AlphaFoldDB" id="A0A8J3D037"/>
<accession>A0A8J3D037</accession>
<dbReference type="EMBL" id="BMYF01000017">
    <property type="protein sequence ID" value="GHB44632.1"/>
    <property type="molecule type" value="Genomic_DNA"/>
</dbReference>
<feature type="coiled-coil region" evidence="1">
    <location>
        <begin position="48"/>
        <end position="78"/>
    </location>
</feature>
<reference evidence="2" key="1">
    <citation type="journal article" date="2014" name="Int. J. Syst. Evol. Microbiol.">
        <title>Complete genome sequence of Corynebacterium casei LMG S-19264T (=DSM 44701T), isolated from a smear-ripened cheese.</title>
        <authorList>
            <consortium name="US DOE Joint Genome Institute (JGI-PGF)"/>
            <person name="Walter F."/>
            <person name="Albersmeier A."/>
            <person name="Kalinowski J."/>
            <person name="Ruckert C."/>
        </authorList>
    </citation>
    <scope>NUCLEOTIDE SEQUENCE</scope>
    <source>
        <strain evidence="2">KCTC 23224</strain>
    </source>
</reference>
<organism evidence="2 3">
    <name type="scientific">Mongoliitalea lutea</name>
    <dbReference type="NCBI Taxonomy" id="849756"/>
    <lineage>
        <taxon>Bacteria</taxon>
        <taxon>Pseudomonadati</taxon>
        <taxon>Bacteroidota</taxon>
        <taxon>Cytophagia</taxon>
        <taxon>Cytophagales</taxon>
        <taxon>Cyclobacteriaceae</taxon>
        <taxon>Mongoliitalea</taxon>
    </lineage>
</organism>
<evidence type="ECO:0000313" key="3">
    <source>
        <dbReference type="Proteomes" id="UP000642809"/>
    </source>
</evidence>
<keyword evidence="1" id="KW-0175">Coiled coil</keyword>
<evidence type="ECO:0000256" key="1">
    <source>
        <dbReference type="SAM" id="Coils"/>
    </source>
</evidence>
<protein>
    <submittedName>
        <fullName evidence="2">Uncharacterized protein</fullName>
    </submittedName>
</protein>
<dbReference type="Proteomes" id="UP000642809">
    <property type="component" value="Unassembled WGS sequence"/>
</dbReference>
<name>A0A8J3D037_9BACT</name>
<evidence type="ECO:0000313" key="2">
    <source>
        <dbReference type="EMBL" id="GHB44632.1"/>
    </source>
</evidence>